<evidence type="ECO:0000256" key="3">
    <source>
        <dbReference type="ARBA" id="ARBA00022919"/>
    </source>
</evidence>
<dbReference type="RefSeq" id="WP_200586534.1">
    <property type="nucleotide sequence ID" value="NZ_JAEHFY010000015.1"/>
</dbReference>
<sequence length="667" mass="75396">MQSIQKPVLVAILAFFGFSQAYAQKHKPDELDATSVQHQIYIDGAKPSKTFEGFGSISSGGSSRLLYDYPEPYRSDILDYLFKPNFGANIHHLKVEIGGDVNATDGSEPSIAVSREEFEHPKEAYFKRGYEYWLMSEAKKRNPNIIFEGLQWGAPGWIGNGNFFTKDNIDFVCAWVKGAKKYWGLDINYVGVRNEIDYDKEYIKLLRKGLDAQGLQNVTIDAGDLYSDQRWKIADDMMADPELAKAIGVINSHIPEEVNYVTTQNVRKIKKPVWSGESHFYGTNWYSAASWARSYRSYIVGGITKIINWSLISSYHDYLVVPHSGIMVANTPWSGHYDVLASIWALAHINQFAQPGWKYLDSGCKFWSHKGSLYEGPSMVTLKSPDTDDYSIIIETMDAKEPQTFHIKLSEDLSKNNLSVFQTVFMGQEFIKQPDIEVKNKEFLITVQPNSIYSLTTTRGQHKGIAVNKIPASTKEQPLNYYNDFEKQDLNSSALYFMDQHGTFEVVASPTKNGKCLKQVSTMQGICWRCRFDHPLSIMGDINWRDYEFSSSFLIPDSGEVFFVGRDSEPANGTNATTGYGLHIKPNGNWELKIESGKTLASGSIKNALNKWHSFKMIFNSNTIELVIDQKSEAKITDATYKQGVVAIGTGWNEAYFDNIKVTKIDK</sequence>
<feature type="domain" description="Glycosyl hydrolase family 59 catalytic" evidence="7">
    <location>
        <begin position="51"/>
        <end position="351"/>
    </location>
</feature>
<evidence type="ECO:0000256" key="6">
    <source>
        <dbReference type="SAM" id="SignalP"/>
    </source>
</evidence>
<dbReference type="Proteomes" id="UP000660024">
    <property type="component" value="Unassembled WGS sequence"/>
</dbReference>
<protein>
    <recommendedName>
        <fullName evidence="2">galactosylceramidase</fullName>
        <ecNumber evidence="2">3.2.1.46</ecNumber>
    </recommendedName>
    <alternativeName>
        <fullName evidence="5">Galactosylceramidase</fullName>
    </alternativeName>
</protein>
<keyword evidence="6" id="KW-0732">Signal</keyword>
<dbReference type="Gene3D" id="3.20.20.80">
    <property type="entry name" value="Glycosidases"/>
    <property type="match status" value="1"/>
</dbReference>
<gene>
    <name evidence="9" type="ORF">I5M32_11710</name>
</gene>
<evidence type="ECO:0000259" key="7">
    <source>
        <dbReference type="Pfam" id="PF02057"/>
    </source>
</evidence>
<evidence type="ECO:0000256" key="2">
    <source>
        <dbReference type="ARBA" id="ARBA00012657"/>
    </source>
</evidence>
<dbReference type="InterPro" id="IPR001286">
    <property type="entry name" value="Glyco_hydro_59"/>
</dbReference>
<keyword evidence="3" id="KW-0443">Lipid metabolism</keyword>
<reference evidence="9 10" key="1">
    <citation type="submission" date="2020-12" db="EMBL/GenBank/DDBJ databases">
        <title>Bacterial novel species Pedobacter sp. SD-b isolated from soil.</title>
        <authorList>
            <person name="Jung H.-Y."/>
        </authorList>
    </citation>
    <scope>NUCLEOTIDE SEQUENCE [LARGE SCALE GENOMIC DNA]</scope>
    <source>
        <strain evidence="9 10">SD-b</strain>
    </source>
</reference>
<dbReference type="PRINTS" id="PR00850">
    <property type="entry name" value="GLHYDRLASE59"/>
</dbReference>
<evidence type="ECO:0000256" key="4">
    <source>
        <dbReference type="ARBA" id="ARBA00022963"/>
    </source>
</evidence>
<dbReference type="Pfam" id="PF21708">
    <property type="entry name" value="Glyco_hydro_59_C"/>
    <property type="match status" value="1"/>
</dbReference>
<feature type="domain" description="Glycosyl hydrolase family 59 C-terminal lectin" evidence="8">
    <location>
        <begin position="499"/>
        <end position="664"/>
    </location>
</feature>
<keyword evidence="3" id="KW-0746">Sphingolipid metabolism</keyword>
<dbReference type="Gene3D" id="3.20.20.70">
    <property type="entry name" value="Aldolase class I"/>
    <property type="match status" value="1"/>
</dbReference>
<evidence type="ECO:0000313" key="9">
    <source>
        <dbReference type="EMBL" id="MBK0383624.1"/>
    </source>
</evidence>
<dbReference type="InterPro" id="IPR017853">
    <property type="entry name" value="GH"/>
</dbReference>
<dbReference type="SUPFAM" id="SSF51445">
    <property type="entry name" value="(Trans)glycosidases"/>
    <property type="match status" value="1"/>
</dbReference>
<comment type="caution">
    <text evidence="9">The sequence shown here is derived from an EMBL/GenBank/DDBJ whole genome shotgun (WGS) entry which is preliminary data.</text>
</comment>
<evidence type="ECO:0000256" key="5">
    <source>
        <dbReference type="ARBA" id="ARBA00033098"/>
    </source>
</evidence>
<dbReference type="PANTHER" id="PTHR15172:SF1">
    <property type="entry name" value="GALACTOCEREBROSIDASE"/>
    <property type="match status" value="1"/>
</dbReference>
<keyword evidence="10" id="KW-1185">Reference proteome</keyword>
<feature type="signal peptide" evidence="6">
    <location>
        <begin position="1"/>
        <end position="23"/>
    </location>
</feature>
<evidence type="ECO:0000313" key="10">
    <source>
        <dbReference type="Proteomes" id="UP000660024"/>
    </source>
</evidence>
<feature type="chain" id="PRO_5045676671" description="galactosylceramidase" evidence="6">
    <location>
        <begin position="24"/>
        <end position="667"/>
    </location>
</feature>
<name>A0ABS1BL53_9SPHI</name>
<dbReference type="InterPro" id="IPR049162">
    <property type="entry name" value="GH59_C"/>
</dbReference>
<dbReference type="EMBL" id="JAEHFY010000015">
    <property type="protein sequence ID" value="MBK0383624.1"/>
    <property type="molecule type" value="Genomic_DNA"/>
</dbReference>
<comment type="similarity">
    <text evidence="1">Belongs to the glycosyl hydrolase 59 family.</text>
</comment>
<keyword evidence="4" id="KW-0442">Lipid degradation</keyword>
<proteinExistence type="inferred from homology"/>
<accession>A0ABS1BL53</accession>
<evidence type="ECO:0000256" key="1">
    <source>
        <dbReference type="ARBA" id="ARBA00005637"/>
    </source>
</evidence>
<dbReference type="PANTHER" id="PTHR15172">
    <property type="entry name" value="GALACTOCEREBROSIDASE"/>
    <property type="match status" value="1"/>
</dbReference>
<dbReference type="InterPro" id="IPR013785">
    <property type="entry name" value="Aldolase_TIM"/>
</dbReference>
<dbReference type="Gene3D" id="2.60.120.560">
    <property type="entry name" value="Exo-inulinase, domain 1"/>
    <property type="match status" value="1"/>
</dbReference>
<organism evidence="9 10">
    <name type="scientific">Pedobacter segetis</name>
    <dbReference type="NCBI Taxonomy" id="2793069"/>
    <lineage>
        <taxon>Bacteria</taxon>
        <taxon>Pseudomonadati</taxon>
        <taxon>Bacteroidota</taxon>
        <taxon>Sphingobacteriia</taxon>
        <taxon>Sphingobacteriales</taxon>
        <taxon>Sphingobacteriaceae</taxon>
        <taxon>Pedobacter</taxon>
    </lineage>
</organism>
<evidence type="ECO:0000259" key="8">
    <source>
        <dbReference type="Pfam" id="PF21708"/>
    </source>
</evidence>
<dbReference type="Pfam" id="PF02057">
    <property type="entry name" value="Glyco_hydro_59"/>
    <property type="match status" value="1"/>
</dbReference>
<dbReference type="EC" id="3.2.1.46" evidence="2"/>
<dbReference type="InterPro" id="IPR049161">
    <property type="entry name" value="GH59_cat"/>
</dbReference>